<evidence type="ECO:0000256" key="2">
    <source>
        <dbReference type="ARBA" id="ARBA00022692"/>
    </source>
</evidence>
<dbReference type="PANTHER" id="PTHR23037:SF7">
    <property type="entry name" value="INTERLEUKIN-21 RECEPTOR"/>
    <property type="match status" value="1"/>
</dbReference>
<dbReference type="GeneID" id="107106230"/>
<name>A0ABM1JK45_GEKJA</name>
<dbReference type="Gene3D" id="2.60.40.10">
    <property type="entry name" value="Immunoglobulins"/>
    <property type="match status" value="2"/>
</dbReference>
<dbReference type="SUPFAM" id="SSF49265">
    <property type="entry name" value="Fibronectin type III"/>
    <property type="match status" value="2"/>
</dbReference>
<evidence type="ECO:0000256" key="5">
    <source>
        <dbReference type="ARBA" id="ARBA00023136"/>
    </source>
</evidence>
<feature type="region of interest" description="Disordered" evidence="8">
    <location>
        <begin position="371"/>
        <end position="401"/>
    </location>
</feature>
<gene>
    <name evidence="12" type="primary">IL21R</name>
</gene>
<dbReference type="PANTHER" id="PTHR23037">
    <property type="entry name" value="CYTOKINE RECEPTOR"/>
    <property type="match status" value="1"/>
</dbReference>
<dbReference type="CDD" id="cd00063">
    <property type="entry name" value="FN3"/>
    <property type="match status" value="1"/>
</dbReference>
<evidence type="ECO:0000256" key="1">
    <source>
        <dbReference type="ARBA" id="ARBA00004479"/>
    </source>
</evidence>
<dbReference type="InterPro" id="IPR003961">
    <property type="entry name" value="FN3_dom"/>
</dbReference>
<keyword evidence="2" id="KW-0812">Transmembrane</keyword>
<reference evidence="12" key="1">
    <citation type="submission" date="2025-08" db="UniProtKB">
        <authorList>
            <consortium name="RefSeq"/>
        </authorList>
    </citation>
    <scope>IDENTIFICATION</scope>
</reference>
<evidence type="ECO:0000256" key="3">
    <source>
        <dbReference type="ARBA" id="ARBA00022729"/>
    </source>
</evidence>
<proteinExistence type="predicted"/>
<dbReference type="InterPro" id="IPR013783">
    <property type="entry name" value="Ig-like_fold"/>
</dbReference>
<keyword evidence="11" id="KW-1185">Reference proteome</keyword>
<protein>
    <submittedName>
        <fullName evidence="12">Interleukin-21 receptor</fullName>
    </submittedName>
</protein>
<organism evidence="11 12">
    <name type="scientific">Gekko japonicus</name>
    <name type="common">Schlegel's Japanese gecko</name>
    <dbReference type="NCBI Taxonomy" id="146911"/>
    <lineage>
        <taxon>Eukaryota</taxon>
        <taxon>Metazoa</taxon>
        <taxon>Chordata</taxon>
        <taxon>Craniata</taxon>
        <taxon>Vertebrata</taxon>
        <taxon>Euteleostomi</taxon>
        <taxon>Lepidosauria</taxon>
        <taxon>Squamata</taxon>
        <taxon>Bifurcata</taxon>
        <taxon>Gekkota</taxon>
        <taxon>Gekkonidae</taxon>
        <taxon>Gekkoninae</taxon>
        <taxon>Gekko</taxon>
    </lineage>
</organism>
<evidence type="ECO:0000313" key="11">
    <source>
        <dbReference type="Proteomes" id="UP000694871"/>
    </source>
</evidence>
<sequence>MRGQALLLLLFLQHSRSDSACKDLRCFADYIRTLTCMWDTGPGHPRGRLHNLTATWGCGHGCTCAFLPTFRNASHLRYACSSEQRPCFSRDTFAVRVTMLVGGAPPAHQDCGPFRCHENVKPPPPSKVTAVAHPDGYNVSWESGYAAYDYLHGEMQYQLRYRQKGHPWNAEGGTAGAPKPVLQDTPTLWLLPQELKGGAEYELQVRAGPRDHSLYKGTWSDWGPAGRLRTPPRVQKWAGTSCSGATLDVYEPGTALPEVARISPRPPLSAATLEETSAPHCTATLPALAEESDGSVLEPAYGHLSIDTVTVADACGLELEDYRCLPLDDGGSTERLLPARQIPPPPRDFWDSGSSGPWRRDTCLAQLQAGTLPEHRNTLDGEPTRGGPVSASSPPSTQPLCRKPLSPIWAADGDPGDGLDLDTVDSGFADSDCGSPVVDCEFRGMHPGCTAPGEEEEGTTFLPSYVKQWVACHLPPAEHT</sequence>
<evidence type="ECO:0000256" key="4">
    <source>
        <dbReference type="ARBA" id="ARBA00022989"/>
    </source>
</evidence>
<evidence type="ECO:0000259" key="10">
    <source>
        <dbReference type="PROSITE" id="PS50853"/>
    </source>
</evidence>
<feature type="chain" id="PRO_5046922491" evidence="9">
    <location>
        <begin position="18"/>
        <end position="480"/>
    </location>
</feature>
<feature type="signal peptide" evidence="9">
    <location>
        <begin position="1"/>
        <end position="17"/>
    </location>
</feature>
<keyword evidence="5" id="KW-0472">Membrane</keyword>
<feature type="compositionally biased region" description="Basic and acidic residues" evidence="8">
    <location>
        <begin position="373"/>
        <end position="383"/>
    </location>
</feature>
<evidence type="ECO:0000256" key="6">
    <source>
        <dbReference type="ARBA" id="ARBA00023170"/>
    </source>
</evidence>
<evidence type="ECO:0000256" key="7">
    <source>
        <dbReference type="ARBA" id="ARBA00023180"/>
    </source>
</evidence>
<keyword evidence="4" id="KW-1133">Transmembrane helix</keyword>
<dbReference type="Proteomes" id="UP000694871">
    <property type="component" value="Unplaced"/>
</dbReference>
<comment type="subcellular location">
    <subcellularLocation>
        <location evidence="1">Membrane</location>
        <topology evidence="1">Single-pass type I membrane protein</topology>
    </subcellularLocation>
</comment>
<feature type="compositionally biased region" description="Polar residues" evidence="8">
    <location>
        <begin position="390"/>
        <end position="399"/>
    </location>
</feature>
<dbReference type="InterPro" id="IPR036116">
    <property type="entry name" value="FN3_sf"/>
</dbReference>
<keyword evidence="3 9" id="KW-0732">Signal</keyword>
<evidence type="ECO:0000256" key="9">
    <source>
        <dbReference type="SAM" id="SignalP"/>
    </source>
</evidence>
<evidence type="ECO:0000256" key="8">
    <source>
        <dbReference type="SAM" id="MobiDB-lite"/>
    </source>
</evidence>
<keyword evidence="6 12" id="KW-0675">Receptor</keyword>
<accession>A0ABM1JK45</accession>
<evidence type="ECO:0000313" key="12">
    <source>
        <dbReference type="RefSeq" id="XP_015261832.1"/>
    </source>
</evidence>
<keyword evidence="7" id="KW-0325">Glycoprotein</keyword>
<feature type="domain" description="Fibronectin type-III" evidence="10">
    <location>
        <begin position="122"/>
        <end position="233"/>
    </location>
</feature>
<dbReference type="RefSeq" id="XP_015261832.1">
    <property type="nucleotide sequence ID" value="XM_015406346.1"/>
</dbReference>
<dbReference type="PROSITE" id="PS50853">
    <property type="entry name" value="FN3"/>
    <property type="match status" value="1"/>
</dbReference>